<evidence type="ECO:0000256" key="2">
    <source>
        <dbReference type="ARBA" id="ARBA00022980"/>
    </source>
</evidence>
<keyword evidence="4" id="KW-0496">Mitochondrion</keyword>
<dbReference type="HAMAP" id="MF_01310">
    <property type="entry name" value="Ribosomal_uS11"/>
    <property type="match status" value="1"/>
</dbReference>
<dbReference type="Pfam" id="PF00411">
    <property type="entry name" value="Ribosomal_S11"/>
    <property type="match status" value="1"/>
</dbReference>
<sequence>MFIKNKKSIILTILFTSNNIFYTLTKLNGEVLFWTSVGSKKLKGTKKITVTTITLAMNSILNFVNEFKCNNIHIKFKGFNKNKRLAMKYLKQTSLNILSISDLTAMAHNGCRLSKMRRI</sequence>
<reference evidence="4" key="1">
    <citation type="submission" date="2014-02" db="EMBL/GenBank/DDBJ databases">
        <title>Complete mitochondrion genomes reveal florideophycean red algal diversity.</title>
        <authorList>
            <person name="Yang E.C."/>
            <person name="Yoon H.S."/>
        </authorList>
    </citation>
    <scope>NUCLEOTIDE SEQUENCE</scope>
</reference>
<evidence type="ECO:0000256" key="3">
    <source>
        <dbReference type="ARBA" id="ARBA00023274"/>
    </source>
</evidence>
<name>A0A0E3DBL3_9FLOR</name>
<evidence type="ECO:0000256" key="1">
    <source>
        <dbReference type="ARBA" id="ARBA00006194"/>
    </source>
</evidence>
<dbReference type="GO" id="GO:1990904">
    <property type="term" value="C:ribonucleoprotein complex"/>
    <property type="evidence" value="ECO:0007669"/>
    <property type="project" value="UniProtKB-KW"/>
</dbReference>
<geneLocation type="mitochondrion" evidence="4"/>
<dbReference type="EMBL" id="KJ398162">
    <property type="protein sequence ID" value="AHX02506.1"/>
    <property type="molecule type" value="Genomic_DNA"/>
</dbReference>
<protein>
    <submittedName>
        <fullName evidence="4">Ribosomal protein S11</fullName>
    </submittedName>
</protein>
<dbReference type="InterPro" id="IPR001971">
    <property type="entry name" value="Ribosomal_uS11"/>
</dbReference>
<proteinExistence type="inferred from homology"/>
<dbReference type="GO" id="GO:0003735">
    <property type="term" value="F:structural constituent of ribosome"/>
    <property type="evidence" value="ECO:0007669"/>
    <property type="project" value="InterPro"/>
</dbReference>
<dbReference type="InterPro" id="IPR036967">
    <property type="entry name" value="Ribosomal_uS11_sf"/>
</dbReference>
<organism evidence="4">
    <name type="scientific">Schimmelmannia schousboei</name>
    <dbReference type="NCBI Taxonomy" id="173468"/>
    <lineage>
        <taxon>Eukaryota</taxon>
        <taxon>Rhodophyta</taxon>
        <taxon>Florideophyceae</taxon>
        <taxon>Rhodymeniophycidae</taxon>
        <taxon>Acrosymphytales</taxon>
        <taxon>Schimmelmanniaceae</taxon>
        <taxon>Schimmelmannia</taxon>
    </lineage>
</organism>
<keyword evidence="2 4" id="KW-0689">Ribosomal protein</keyword>
<dbReference type="Gene3D" id="3.30.420.80">
    <property type="entry name" value="Ribosomal protein S11"/>
    <property type="match status" value="1"/>
</dbReference>
<accession>A0A0E3DBL3</accession>
<dbReference type="GO" id="GO:0005840">
    <property type="term" value="C:ribosome"/>
    <property type="evidence" value="ECO:0007669"/>
    <property type="project" value="UniProtKB-KW"/>
</dbReference>
<gene>
    <name evidence="4" type="primary">rps11</name>
    <name evidence="4" type="ORF">Sscho.mt.25</name>
</gene>
<dbReference type="GO" id="GO:0006412">
    <property type="term" value="P:translation"/>
    <property type="evidence" value="ECO:0007669"/>
    <property type="project" value="InterPro"/>
</dbReference>
<comment type="similarity">
    <text evidence="1">Belongs to the universal ribosomal protein uS11 family.</text>
</comment>
<keyword evidence="3" id="KW-0687">Ribonucleoprotein</keyword>
<dbReference type="AlphaFoldDB" id="A0A0E3DBL3"/>
<dbReference type="SUPFAM" id="SSF53137">
    <property type="entry name" value="Translational machinery components"/>
    <property type="match status" value="1"/>
</dbReference>
<dbReference type="PIRSF" id="PIRSF002131">
    <property type="entry name" value="Ribosomal_S11"/>
    <property type="match status" value="1"/>
</dbReference>
<dbReference type="PANTHER" id="PTHR11759">
    <property type="entry name" value="40S RIBOSOMAL PROTEIN S14/30S RIBOSOMAL PROTEIN S11"/>
    <property type="match status" value="1"/>
</dbReference>
<evidence type="ECO:0000313" key="4">
    <source>
        <dbReference type="EMBL" id="AHX02506.1"/>
    </source>
</evidence>